<feature type="transmembrane region" description="Helical" evidence="1">
    <location>
        <begin position="206"/>
        <end position="225"/>
    </location>
</feature>
<keyword evidence="1" id="KW-0812">Transmembrane</keyword>
<name>A0ABR3XIP6_9PEZI</name>
<keyword evidence="1" id="KW-0472">Membrane</keyword>
<sequence>MTSRLNHSLPQEPAAAANIASDWTGVHAMAFGSVDEPLRDCFNYLDESISEIFGRVMMSGVEPGKLREFDTLEISSRDMKSLQAFIDIALRVKHIIDVNLETLDAMTQVMSELHGRKSNIDPIQIGSLLRSLNKIQQQHRLSIKSYSSMIERAKSLSEQVKLSETRMKAHLLTALLQLRNTISIRNSAATIELTVRSGYEAHVVKVLTVLALIFVPASFVSEFLQMGYVSKVQAAGFKLSATADLQIYAVLAIPLIVTTMLVYGGVELYQHRSWKRSVGSRGSIV</sequence>
<evidence type="ECO:0000313" key="2">
    <source>
        <dbReference type="EMBL" id="KAL1875837.1"/>
    </source>
</evidence>
<gene>
    <name evidence="2" type="ORF">Daus18300_003028</name>
</gene>
<proteinExistence type="predicted"/>
<dbReference type="Proteomes" id="UP001583177">
    <property type="component" value="Unassembled WGS sequence"/>
</dbReference>
<keyword evidence="1" id="KW-1133">Transmembrane helix</keyword>
<organism evidence="2 3">
    <name type="scientific">Diaporthe australafricana</name>
    <dbReference type="NCBI Taxonomy" id="127596"/>
    <lineage>
        <taxon>Eukaryota</taxon>
        <taxon>Fungi</taxon>
        <taxon>Dikarya</taxon>
        <taxon>Ascomycota</taxon>
        <taxon>Pezizomycotina</taxon>
        <taxon>Sordariomycetes</taxon>
        <taxon>Sordariomycetidae</taxon>
        <taxon>Diaporthales</taxon>
        <taxon>Diaporthaceae</taxon>
        <taxon>Diaporthe</taxon>
    </lineage>
</organism>
<accession>A0ABR3XIP6</accession>
<evidence type="ECO:0000256" key="1">
    <source>
        <dbReference type="SAM" id="Phobius"/>
    </source>
</evidence>
<keyword evidence="3" id="KW-1185">Reference proteome</keyword>
<comment type="caution">
    <text evidence="2">The sequence shown here is derived from an EMBL/GenBank/DDBJ whole genome shotgun (WGS) entry which is preliminary data.</text>
</comment>
<evidence type="ECO:0000313" key="3">
    <source>
        <dbReference type="Proteomes" id="UP001583177"/>
    </source>
</evidence>
<reference evidence="2 3" key="1">
    <citation type="journal article" date="2024" name="IMA Fungus">
        <title>IMA Genome - F19 : A genome assembly and annotation guide to empower mycologists, including annotated draft genome sequences of Ceratocystis pirilliformis, Diaporthe australafricana, Fusarium ophioides, Paecilomyces lecythidis, and Sporothrix stenoceras.</title>
        <authorList>
            <person name="Aylward J."/>
            <person name="Wilson A.M."/>
            <person name="Visagie C.M."/>
            <person name="Spraker J."/>
            <person name="Barnes I."/>
            <person name="Buitendag C."/>
            <person name="Ceriani C."/>
            <person name="Del Mar Angel L."/>
            <person name="du Plessis D."/>
            <person name="Fuchs T."/>
            <person name="Gasser K."/>
            <person name="Kramer D."/>
            <person name="Li W."/>
            <person name="Munsamy K."/>
            <person name="Piso A."/>
            <person name="Price J.L."/>
            <person name="Sonnekus B."/>
            <person name="Thomas C."/>
            <person name="van der Nest A."/>
            <person name="van Dijk A."/>
            <person name="van Heerden A."/>
            <person name="van Vuuren N."/>
            <person name="Yilmaz N."/>
            <person name="Duong T.A."/>
            <person name="van der Merwe N.A."/>
            <person name="Wingfield M.J."/>
            <person name="Wingfield B.D."/>
        </authorList>
    </citation>
    <scope>NUCLEOTIDE SEQUENCE [LARGE SCALE GENOMIC DNA]</scope>
    <source>
        <strain evidence="2 3">CMW 18300</strain>
    </source>
</reference>
<protein>
    <submittedName>
        <fullName evidence="2">Uncharacterized protein</fullName>
    </submittedName>
</protein>
<dbReference type="EMBL" id="JAWRVE010000018">
    <property type="protein sequence ID" value="KAL1875837.1"/>
    <property type="molecule type" value="Genomic_DNA"/>
</dbReference>
<feature type="transmembrane region" description="Helical" evidence="1">
    <location>
        <begin position="245"/>
        <end position="266"/>
    </location>
</feature>